<dbReference type="GeneID" id="25910466"/>
<evidence type="ECO:0000313" key="2">
    <source>
        <dbReference type="EMBL" id="KNC77580.1"/>
    </source>
</evidence>
<dbReference type="AlphaFoldDB" id="A0A0L0FLF9"/>
<organism evidence="2 3">
    <name type="scientific">Sphaeroforma arctica JP610</name>
    <dbReference type="NCBI Taxonomy" id="667725"/>
    <lineage>
        <taxon>Eukaryota</taxon>
        <taxon>Ichthyosporea</taxon>
        <taxon>Ichthyophonida</taxon>
        <taxon>Sphaeroforma</taxon>
    </lineage>
</organism>
<dbReference type="RefSeq" id="XP_014151482.1">
    <property type="nucleotide sequence ID" value="XM_014296007.1"/>
</dbReference>
<dbReference type="Proteomes" id="UP000054560">
    <property type="component" value="Unassembled WGS sequence"/>
</dbReference>
<protein>
    <submittedName>
        <fullName evidence="2">Uncharacterized protein</fullName>
    </submittedName>
</protein>
<accession>A0A0L0FLF9</accession>
<proteinExistence type="predicted"/>
<reference evidence="2 3" key="1">
    <citation type="submission" date="2011-02" db="EMBL/GenBank/DDBJ databases">
        <title>The Genome Sequence of Sphaeroforma arctica JP610.</title>
        <authorList>
            <consortium name="The Broad Institute Genome Sequencing Platform"/>
            <person name="Russ C."/>
            <person name="Cuomo C."/>
            <person name="Young S.K."/>
            <person name="Zeng Q."/>
            <person name="Gargeya S."/>
            <person name="Alvarado L."/>
            <person name="Berlin A."/>
            <person name="Chapman S.B."/>
            <person name="Chen Z."/>
            <person name="Freedman E."/>
            <person name="Gellesch M."/>
            <person name="Goldberg J."/>
            <person name="Griggs A."/>
            <person name="Gujja S."/>
            <person name="Heilman E."/>
            <person name="Heiman D."/>
            <person name="Howarth C."/>
            <person name="Mehta T."/>
            <person name="Neiman D."/>
            <person name="Pearson M."/>
            <person name="Roberts A."/>
            <person name="Saif S."/>
            <person name="Shea T."/>
            <person name="Shenoy N."/>
            <person name="Sisk P."/>
            <person name="Stolte C."/>
            <person name="Sykes S."/>
            <person name="White J."/>
            <person name="Yandava C."/>
            <person name="Burger G."/>
            <person name="Gray M.W."/>
            <person name="Holland P.W.H."/>
            <person name="King N."/>
            <person name="Lang F.B.F."/>
            <person name="Roger A.J."/>
            <person name="Ruiz-Trillo I."/>
            <person name="Haas B."/>
            <person name="Nusbaum C."/>
            <person name="Birren B."/>
        </authorList>
    </citation>
    <scope>NUCLEOTIDE SEQUENCE [LARGE SCALE GENOMIC DNA]</scope>
    <source>
        <strain evidence="2 3">JP610</strain>
    </source>
</reference>
<feature type="transmembrane region" description="Helical" evidence="1">
    <location>
        <begin position="112"/>
        <end position="131"/>
    </location>
</feature>
<keyword evidence="1" id="KW-0472">Membrane</keyword>
<sequence length="270" mass="31074">MIGEFCLENSAEIFGNSDPKAATVRAQEIYDQLDTITSYMLVVGTVWLGLYYIVSRCKCMPYFDRTDTFTLKLNNRSPPQRFSILFRDFDEYAMVHVFLWCLKDVMWQEDIAWGYMCIYVPTFILLIDVLYLSATHRGQFMEFAHSIITVLWLLSNGLWAYGELVEDDDSVDITTRHVYSFPSNPTTDTRLHWRYAAGCVFVVALTLVMVSHMAWMVCTHTGVLPLQYGYETLDTELSEELVQAEELDSDLGGYESPKARQSKVVVKGYI</sequence>
<keyword evidence="1" id="KW-0812">Transmembrane</keyword>
<keyword evidence="3" id="KW-1185">Reference proteome</keyword>
<evidence type="ECO:0000313" key="3">
    <source>
        <dbReference type="Proteomes" id="UP000054560"/>
    </source>
</evidence>
<keyword evidence="1" id="KW-1133">Transmembrane helix</keyword>
<dbReference type="OrthoDB" id="10580406at2759"/>
<feature type="transmembrane region" description="Helical" evidence="1">
    <location>
        <begin position="36"/>
        <end position="54"/>
    </location>
</feature>
<evidence type="ECO:0000256" key="1">
    <source>
        <dbReference type="SAM" id="Phobius"/>
    </source>
</evidence>
<feature type="transmembrane region" description="Helical" evidence="1">
    <location>
        <begin position="143"/>
        <end position="162"/>
    </location>
</feature>
<dbReference type="EMBL" id="KQ242690">
    <property type="protein sequence ID" value="KNC77580.1"/>
    <property type="molecule type" value="Genomic_DNA"/>
</dbReference>
<name>A0A0L0FLF9_9EUKA</name>
<gene>
    <name evidence="2" type="ORF">SARC_09962</name>
</gene>
<feature type="transmembrane region" description="Helical" evidence="1">
    <location>
        <begin position="195"/>
        <end position="218"/>
    </location>
</feature>